<organism evidence="5 6">
    <name type="scientific">Sphaerochaeta halotolerans</name>
    <dbReference type="NCBI Taxonomy" id="2293840"/>
    <lineage>
        <taxon>Bacteria</taxon>
        <taxon>Pseudomonadati</taxon>
        <taxon>Spirochaetota</taxon>
        <taxon>Spirochaetia</taxon>
        <taxon>Spirochaetales</taxon>
        <taxon>Sphaerochaetaceae</taxon>
        <taxon>Sphaerochaeta</taxon>
    </lineage>
</organism>
<gene>
    <name evidence="5" type="ORF">DYP60_05155</name>
</gene>
<dbReference type="GO" id="GO:0004794">
    <property type="term" value="F:threonine deaminase activity"/>
    <property type="evidence" value="ECO:0007669"/>
    <property type="project" value="TreeGrafter"/>
</dbReference>
<reference evidence="6" key="1">
    <citation type="submission" date="2018-08" db="EMBL/GenBank/DDBJ databases">
        <authorList>
            <person name="Grouzdev D.S."/>
            <person name="Krutkina M.S."/>
        </authorList>
    </citation>
    <scope>NUCLEOTIDE SEQUENCE [LARGE SCALE GENOMIC DNA]</scope>
    <source>
        <strain evidence="6">4-11</strain>
    </source>
</reference>
<dbReference type="GO" id="GO:0006567">
    <property type="term" value="P:L-threonine catabolic process"/>
    <property type="evidence" value="ECO:0007669"/>
    <property type="project" value="TreeGrafter"/>
</dbReference>
<dbReference type="OrthoDB" id="9778118at2"/>
<evidence type="ECO:0000313" key="5">
    <source>
        <dbReference type="EMBL" id="RFU95404.1"/>
    </source>
</evidence>
<evidence type="ECO:0000256" key="1">
    <source>
        <dbReference type="ARBA" id="ARBA00001933"/>
    </source>
</evidence>
<dbReference type="Gene3D" id="3.40.50.1100">
    <property type="match status" value="2"/>
</dbReference>
<dbReference type="InterPro" id="IPR036052">
    <property type="entry name" value="TrpB-like_PALP_sf"/>
</dbReference>
<name>A0A372MI35_9SPIR</name>
<proteinExistence type="predicted"/>
<protein>
    <submittedName>
        <fullName evidence="5">Pyridoxal-phosphate dependent enzyme</fullName>
    </submittedName>
</protein>
<dbReference type="Proteomes" id="UP000264002">
    <property type="component" value="Unassembled WGS sequence"/>
</dbReference>
<sequence length="407" mass="44061">MRFTYECCDCGTVYETDEVFYQCPSCAKENDGTSFPKGNVIVKLNKEDVEKLAKQDHVTMYDFFPYPVPDKDAYPVGGTPVAKPKRLASKYGLKNLVCKLDSALPSGSFKDRASQLIAAQALYHNQHKIALASTGNAGAAMSCAGAAYGLEIVLFVPATAPVNKLMQSVLYGATVVPVKGSYDDAFALSIAYTDEFGGINRNTAYNPMTIEGKKSVSIELFEQLGRKIPDVVYVPVGDGCIFAGVYKGFYDLKEAGLIEKVPKLVCAQSKQSNAISNAWKSGGFTNLPKATTRADSISVESPANGRMAVRYIKESNGWATEVDDGEILDAQFELAKEAGIFVEPAAACAWAALRSDSEMLREKFGEEVEVCCLLTGTGFKDMAVFEGKVSIPEAIDNSKEAVRKRFS</sequence>
<dbReference type="RefSeq" id="WP_117329815.1">
    <property type="nucleotide sequence ID" value="NZ_QUWK01000004.1"/>
</dbReference>
<dbReference type="GO" id="GO:0009097">
    <property type="term" value="P:isoleucine biosynthetic process"/>
    <property type="evidence" value="ECO:0007669"/>
    <property type="project" value="TreeGrafter"/>
</dbReference>
<accession>A0A372MI35</accession>
<evidence type="ECO:0000259" key="4">
    <source>
        <dbReference type="Pfam" id="PF00291"/>
    </source>
</evidence>
<comment type="caution">
    <text evidence="5">The sequence shown here is derived from an EMBL/GenBank/DDBJ whole genome shotgun (WGS) entry which is preliminary data.</text>
</comment>
<dbReference type="PANTHER" id="PTHR48078">
    <property type="entry name" value="THREONINE DEHYDRATASE, MITOCHONDRIAL-RELATED"/>
    <property type="match status" value="1"/>
</dbReference>
<keyword evidence="6" id="KW-1185">Reference proteome</keyword>
<dbReference type="GO" id="GO:0003941">
    <property type="term" value="F:L-serine ammonia-lyase activity"/>
    <property type="evidence" value="ECO:0007669"/>
    <property type="project" value="TreeGrafter"/>
</dbReference>
<dbReference type="Pfam" id="PF00291">
    <property type="entry name" value="PALP"/>
    <property type="match status" value="1"/>
</dbReference>
<reference evidence="5 6" key="2">
    <citation type="submission" date="2018-09" db="EMBL/GenBank/DDBJ databases">
        <title>Genome of Sphaerochaeta halotolerans strain 4-11.</title>
        <authorList>
            <person name="Nazina T.N."/>
            <person name="Sokolova D.S."/>
        </authorList>
    </citation>
    <scope>NUCLEOTIDE SEQUENCE [LARGE SCALE GENOMIC DNA]</scope>
    <source>
        <strain evidence="5 6">4-11</strain>
    </source>
</reference>
<dbReference type="GO" id="GO:0006565">
    <property type="term" value="P:L-serine catabolic process"/>
    <property type="evidence" value="ECO:0007669"/>
    <property type="project" value="TreeGrafter"/>
</dbReference>
<comment type="cofactor">
    <cofactor evidence="1">
        <name>pyridoxal 5'-phosphate</name>
        <dbReference type="ChEBI" id="CHEBI:597326"/>
    </cofactor>
</comment>
<feature type="domain" description="Tryptophan synthase beta chain-like PALP" evidence="4">
    <location>
        <begin position="75"/>
        <end position="376"/>
    </location>
</feature>
<dbReference type="InterPro" id="IPR050147">
    <property type="entry name" value="Ser/Thr_Dehydratase"/>
</dbReference>
<keyword evidence="2" id="KW-0663">Pyridoxal phosphate</keyword>
<evidence type="ECO:0000256" key="2">
    <source>
        <dbReference type="ARBA" id="ARBA00022898"/>
    </source>
</evidence>
<dbReference type="EMBL" id="QUWK01000004">
    <property type="protein sequence ID" value="RFU95404.1"/>
    <property type="molecule type" value="Genomic_DNA"/>
</dbReference>
<evidence type="ECO:0000313" key="6">
    <source>
        <dbReference type="Proteomes" id="UP000264002"/>
    </source>
</evidence>
<dbReference type="PANTHER" id="PTHR48078:SF6">
    <property type="entry name" value="L-THREONINE DEHYDRATASE CATABOLIC TDCB"/>
    <property type="match status" value="1"/>
</dbReference>
<evidence type="ECO:0000256" key="3">
    <source>
        <dbReference type="ARBA" id="ARBA00023239"/>
    </source>
</evidence>
<dbReference type="InterPro" id="IPR001926">
    <property type="entry name" value="TrpB-like_PALP"/>
</dbReference>
<dbReference type="SUPFAM" id="SSF53686">
    <property type="entry name" value="Tryptophan synthase beta subunit-like PLP-dependent enzymes"/>
    <property type="match status" value="1"/>
</dbReference>
<dbReference type="AlphaFoldDB" id="A0A372MI35"/>
<keyword evidence="3" id="KW-0456">Lyase</keyword>